<evidence type="ECO:0000256" key="2">
    <source>
        <dbReference type="ARBA" id="ARBA00022512"/>
    </source>
</evidence>
<comment type="subcellular location">
    <subcellularLocation>
        <location evidence="1">Secreted</location>
        <location evidence="1">Cell wall</location>
    </subcellularLocation>
</comment>
<dbReference type="InterPro" id="IPR012334">
    <property type="entry name" value="Pectin_lyas_fold"/>
</dbReference>
<feature type="region of interest" description="Disordered" evidence="3">
    <location>
        <begin position="97"/>
        <end position="143"/>
    </location>
</feature>
<feature type="compositionally biased region" description="Polar residues" evidence="3">
    <location>
        <begin position="118"/>
        <end position="137"/>
    </location>
</feature>
<dbReference type="Proteomes" id="UP001154282">
    <property type="component" value="Unassembled WGS sequence"/>
</dbReference>
<proteinExistence type="predicted"/>
<accession>A0AAV0K9L5</accession>
<dbReference type="Gene3D" id="2.160.20.10">
    <property type="entry name" value="Single-stranded right-handed beta-helix, Pectin lyase-like"/>
    <property type="match status" value="1"/>
</dbReference>
<reference evidence="4" key="1">
    <citation type="submission" date="2022-08" db="EMBL/GenBank/DDBJ databases">
        <authorList>
            <person name="Gutierrez-Valencia J."/>
        </authorList>
    </citation>
    <scope>NUCLEOTIDE SEQUENCE</scope>
</reference>
<dbReference type="PANTHER" id="PTHR31321:SF19">
    <property type="entry name" value="PECTINESTERASE 68-RELATED"/>
    <property type="match status" value="1"/>
</dbReference>
<keyword evidence="2" id="KW-0964">Secreted</keyword>
<keyword evidence="5" id="KW-1185">Reference proteome</keyword>
<dbReference type="GO" id="GO:0030599">
    <property type="term" value="F:pectinesterase activity"/>
    <property type="evidence" value="ECO:0007669"/>
    <property type="project" value="TreeGrafter"/>
</dbReference>
<evidence type="ECO:0000256" key="3">
    <source>
        <dbReference type="SAM" id="MobiDB-lite"/>
    </source>
</evidence>
<sequence>MYREKVVVPATKPYITLEGAAGRGATVIEWHDRASDPAPNGEQLRTYRTASVTVLANYFTARNISFKGLYKKRTRRRRRLGRGCKGGRRWRFGCRGTRRTSWGAGSTGRRTRCATTPAGITSKTATSRDPSTSSSATEGPCTK</sequence>
<gene>
    <name evidence="4" type="ORF">LITE_LOCUS17559</name>
</gene>
<evidence type="ECO:0008006" key="6">
    <source>
        <dbReference type="Google" id="ProtNLM"/>
    </source>
</evidence>
<organism evidence="4 5">
    <name type="scientific">Linum tenue</name>
    <dbReference type="NCBI Taxonomy" id="586396"/>
    <lineage>
        <taxon>Eukaryota</taxon>
        <taxon>Viridiplantae</taxon>
        <taxon>Streptophyta</taxon>
        <taxon>Embryophyta</taxon>
        <taxon>Tracheophyta</taxon>
        <taxon>Spermatophyta</taxon>
        <taxon>Magnoliopsida</taxon>
        <taxon>eudicotyledons</taxon>
        <taxon>Gunneridae</taxon>
        <taxon>Pentapetalae</taxon>
        <taxon>rosids</taxon>
        <taxon>fabids</taxon>
        <taxon>Malpighiales</taxon>
        <taxon>Linaceae</taxon>
        <taxon>Linum</taxon>
    </lineage>
</organism>
<name>A0AAV0K9L5_9ROSI</name>
<comment type="caution">
    <text evidence="4">The sequence shown here is derived from an EMBL/GenBank/DDBJ whole genome shotgun (WGS) entry which is preliminary data.</text>
</comment>
<protein>
    <recommendedName>
        <fullName evidence="6">Pectinesterase</fullName>
    </recommendedName>
</protein>
<keyword evidence="2" id="KW-0134">Cell wall</keyword>
<dbReference type="GO" id="GO:0045490">
    <property type="term" value="P:pectin catabolic process"/>
    <property type="evidence" value="ECO:0007669"/>
    <property type="project" value="TreeGrafter"/>
</dbReference>
<evidence type="ECO:0000313" key="4">
    <source>
        <dbReference type="EMBL" id="CAI0418144.1"/>
    </source>
</evidence>
<dbReference type="AlphaFoldDB" id="A0AAV0K9L5"/>
<dbReference type="PANTHER" id="PTHR31321">
    <property type="entry name" value="ACYL-COA THIOESTER HYDROLASE YBHC-RELATED"/>
    <property type="match status" value="1"/>
</dbReference>
<evidence type="ECO:0000313" key="5">
    <source>
        <dbReference type="Proteomes" id="UP001154282"/>
    </source>
</evidence>
<dbReference type="EMBL" id="CAMGYJ010000005">
    <property type="protein sequence ID" value="CAI0418144.1"/>
    <property type="molecule type" value="Genomic_DNA"/>
</dbReference>
<dbReference type="InterPro" id="IPR011050">
    <property type="entry name" value="Pectin_lyase_fold/virulence"/>
</dbReference>
<evidence type="ECO:0000256" key="1">
    <source>
        <dbReference type="ARBA" id="ARBA00004191"/>
    </source>
</evidence>
<dbReference type="SUPFAM" id="SSF51126">
    <property type="entry name" value="Pectin lyase-like"/>
    <property type="match status" value="1"/>
</dbReference>